<dbReference type="RefSeq" id="WP_165143210.1">
    <property type="nucleotide sequence ID" value="NZ_JAALLT010000004.1"/>
</dbReference>
<keyword evidence="4" id="KW-1185">Reference proteome</keyword>
<dbReference type="EMBL" id="JAALLT010000004">
    <property type="protein sequence ID" value="NGP77637.1"/>
    <property type="molecule type" value="Genomic_DNA"/>
</dbReference>
<dbReference type="InterPro" id="IPR026444">
    <property type="entry name" value="Secre_tail"/>
</dbReference>
<feature type="signal peptide" evidence="1">
    <location>
        <begin position="1"/>
        <end position="25"/>
    </location>
</feature>
<evidence type="ECO:0000256" key="1">
    <source>
        <dbReference type="SAM" id="SignalP"/>
    </source>
</evidence>
<feature type="domain" description="Secretion system C-terminal sorting" evidence="2">
    <location>
        <begin position="501"/>
        <end position="576"/>
    </location>
</feature>
<keyword evidence="1" id="KW-0732">Signal</keyword>
<dbReference type="NCBIfam" id="NF045524">
    <property type="entry name" value="MXAN_6640_HExxH"/>
    <property type="match status" value="1"/>
</dbReference>
<protein>
    <submittedName>
        <fullName evidence="3">T9SS type A sorting domain-containing protein</fullName>
    </submittedName>
</protein>
<feature type="chain" id="PRO_5026988284" evidence="1">
    <location>
        <begin position="26"/>
        <end position="580"/>
    </location>
</feature>
<proteinExistence type="predicted"/>
<comment type="caution">
    <text evidence="3">The sequence shown here is derived from an EMBL/GenBank/DDBJ whole genome shotgun (WGS) entry which is preliminary data.</text>
</comment>
<evidence type="ECO:0000259" key="2">
    <source>
        <dbReference type="Pfam" id="PF18962"/>
    </source>
</evidence>
<evidence type="ECO:0000313" key="3">
    <source>
        <dbReference type="EMBL" id="NGP77637.1"/>
    </source>
</evidence>
<dbReference type="NCBIfam" id="TIGR04183">
    <property type="entry name" value="Por_Secre_tail"/>
    <property type="match status" value="1"/>
</dbReference>
<organism evidence="3 4">
    <name type="scientific">Halalkalibaculum roseum</name>
    <dbReference type="NCBI Taxonomy" id="2709311"/>
    <lineage>
        <taxon>Bacteria</taxon>
        <taxon>Pseudomonadati</taxon>
        <taxon>Balneolota</taxon>
        <taxon>Balneolia</taxon>
        <taxon>Balneolales</taxon>
        <taxon>Balneolaceae</taxon>
        <taxon>Halalkalibaculum</taxon>
    </lineage>
</organism>
<name>A0A6M1T4E7_9BACT</name>
<accession>A0A6M1T4E7</accession>
<dbReference type="AlphaFoldDB" id="A0A6M1T4E7"/>
<dbReference type="Pfam" id="PF18962">
    <property type="entry name" value="Por_Secre_tail"/>
    <property type="match status" value="1"/>
</dbReference>
<reference evidence="3 4" key="1">
    <citation type="submission" date="2020-02" db="EMBL/GenBank/DDBJ databases">
        <title>Balneolaceae bacterium YR4-1, complete genome.</title>
        <authorList>
            <person name="Li Y."/>
            <person name="Wu S."/>
        </authorList>
    </citation>
    <scope>NUCLEOTIDE SEQUENCE [LARGE SCALE GENOMIC DNA]</scope>
    <source>
        <strain evidence="3 4">YR4-1</strain>
    </source>
</reference>
<dbReference type="Proteomes" id="UP000473278">
    <property type="component" value="Unassembled WGS sequence"/>
</dbReference>
<dbReference type="Gene3D" id="2.60.40.4070">
    <property type="match status" value="1"/>
</dbReference>
<gene>
    <name evidence="3" type="ORF">G3570_13395</name>
</gene>
<sequence>MSLQRIPTIILCALLLILAATEVRAQQPVDSHSHRIMHDIDKAYRDGRINLDQKILYKFYAGLKKEKLPSEFTIGDQEYVKCGTPAQVDFIKHKNQLSESTVTEIETLTGTSVTQAQETYLSPSGMFLFHYETSGTDAVPLDDTSPANGIPDYVEQAGIAADSSWRHQIATLNYSDPIIPGDPYDIYFRNFGFYGQTAISGNTTYIEVHNNFQNFPPNTDPEGNPIGALKVTIAHELKHAIQYVATEWAGESDRWVEMDATLMEEVVYDNVNDYYNYLNNSSSIFENPQNSFYPGSYFHVSWALYFEEKYGPDFWPQVWDRLQQNPTGTRFTEAIQSVLGSADIFQRDYIESHLWHLAAGQLNSVDNYGFEERTLYPNPTIKERFSGKDSTTTSVGLQKFAANYIELSPGQESEGFIRVELSRSNASTGLGLIAYLKDGSTEQQIMTGGGNQGIVQQTPWEWSSISRLGIVIGNGNENLGDSYRLKVTSDIPEAISLIQNYPNPFNPGTVIPFNLSTQSRVQLKVYDITGRLVSTLVDEERPAGFYRDVRFNGSNLASGVYFYQLVTDQKVLVKKMTLIK</sequence>
<evidence type="ECO:0000313" key="4">
    <source>
        <dbReference type="Proteomes" id="UP000473278"/>
    </source>
</evidence>